<feature type="repeat" description="TPR" evidence="3">
    <location>
        <begin position="348"/>
        <end position="381"/>
    </location>
</feature>
<sequence>MENAESNHQDIDTFHEAIVAVTRESLRMNITAELKKHGTSHIVTTDTVKDITRSLSEFPNAILVIDFEIGHDAVVQVLEKARCPYKADVRPMYLICKSLERDVVALATDYHVLRLRAGEITGDDIHKDIHDIYVYEHMSEDSRMMLHQVSELREKGKWEEAGVKLMQSLEKDASNVKLKVELAENLIFTNEHKAALKLLDEILAERPKHIRALSLKARIQMKQGNFDDAAAMLQEVQLFNPDNVERLVDLGQCLLNLDRVKEANGFFDQALKIDEDSVQAARGKGQVSLLQGDLEAALGFFKSSTEEEIAALFNNTAIMCMRKGRFEQGLKLYHTALTQVVKKPETLARVVFNMGLGYLKWEKPDHACKAFKQATSLDPQFEKASHNLRILQKRTKPQVAETSADIIDMGESVGAGNEGDAIGEDIAEMFGSGLELDDSLFESLAQG</sequence>
<dbReference type="EMBL" id="FWZT01000015">
    <property type="protein sequence ID" value="SMF49119.1"/>
    <property type="molecule type" value="Genomic_DNA"/>
</dbReference>
<keyword evidence="5" id="KW-1185">Reference proteome</keyword>
<dbReference type="PROSITE" id="PS50005">
    <property type="entry name" value="TPR"/>
    <property type="match status" value="2"/>
</dbReference>
<reference evidence="5" key="1">
    <citation type="submission" date="2017-04" db="EMBL/GenBank/DDBJ databases">
        <authorList>
            <person name="Varghese N."/>
            <person name="Submissions S."/>
        </authorList>
    </citation>
    <scope>NUCLEOTIDE SEQUENCE [LARGE SCALE GENOMIC DNA]</scope>
    <source>
        <strain evidence="5">RKEM611</strain>
    </source>
</reference>
<organism evidence="4 5">
    <name type="scientific">Pseudobacteriovorax antillogorgiicola</name>
    <dbReference type="NCBI Taxonomy" id="1513793"/>
    <lineage>
        <taxon>Bacteria</taxon>
        <taxon>Pseudomonadati</taxon>
        <taxon>Bdellovibrionota</taxon>
        <taxon>Oligoflexia</taxon>
        <taxon>Oligoflexales</taxon>
        <taxon>Pseudobacteriovoracaceae</taxon>
        <taxon>Pseudobacteriovorax</taxon>
    </lineage>
</organism>
<dbReference type="PANTHER" id="PTHR44186">
    <property type="match status" value="1"/>
</dbReference>
<dbReference type="SUPFAM" id="SSF48452">
    <property type="entry name" value="TPR-like"/>
    <property type="match status" value="1"/>
</dbReference>
<proteinExistence type="predicted"/>
<name>A0A1Y6C9B0_9BACT</name>
<dbReference type="Proteomes" id="UP000192907">
    <property type="component" value="Unassembled WGS sequence"/>
</dbReference>
<keyword evidence="1" id="KW-0677">Repeat</keyword>
<evidence type="ECO:0000313" key="5">
    <source>
        <dbReference type="Proteomes" id="UP000192907"/>
    </source>
</evidence>
<evidence type="ECO:0000256" key="2">
    <source>
        <dbReference type="ARBA" id="ARBA00022803"/>
    </source>
</evidence>
<gene>
    <name evidence="4" type="ORF">SAMN06296036_11546</name>
</gene>
<accession>A0A1Y6C9B0</accession>
<dbReference type="InterPro" id="IPR011990">
    <property type="entry name" value="TPR-like_helical_dom_sf"/>
</dbReference>
<dbReference type="OrthoDB" id="5290070at2"/>
<evidence type="ECO:0000256" key="3">
    <source>
        <dbReference type="PROSITE-ProRule" id="PRU00339"/>
    </source>
</evidence>
<dbReference type="AlphaFoldDB" id="A0A1Y6C9B0"/>
<evidence type="ECO:0000256" key="1">
    <source>
        <dbReference type="ARBA" id="ARBA00022737"/>
    </source>
</evidence>
<dbReference type="InterPro" id="IPR019734">
    <property type="entry name" value="TPR_rpt"/>
</dbReference>
<dbReference type="Pfam" id="PF04733">
    <property type="entry name" value="Coatomer_E"/>
    <property type="match status" value="1"/>
</dbReference>
<dbReference type="SMART" id="SM00028">
    <property type="entry name" value="TPR"/>
    <property type="match status" value="5"/>
</dbReference>
<dbReference type="Gene3D" id="1.25.40.10">
    <property type="entry name" value="Tetratricopeptide repeat domain"/>
    <property type="match status" value="1"/>
</dbReference>
<evidence type="ECO:0000313" key="4">
    <source>
        <dbReference type="EMBL" id="SMF49119.1"/>
    </source>
</evidence>
<dbReference type="PANTHER" id="PTHR44186:SF1">
    <property type="entry name" value="BARDET-BIEDL SYNDROME 4 PROTEIN"/>
    <property type="match status" value="1"/>
</dbReference>
<dbReference type="RefSeq" id="WP_132319684.1">
    <property type="nucleotide sequence ID" value="NZ_FWZT01000015.1"/>
</dbReference>
<feature type="repeat" description="TPR" evidence="3">
    <location>
        <begin position="244"/>
        <end position="277"/>
    </location>
</feature>
<dbReference type="STRING" id="1513793.SAMN06296036_11546"/>
<keyword evidence="2 3" id="KW-0802">TPR repeat</keyword>
<protein>
    <submittedName>
        <fullName evidence="4">Coatomer epsilon subunit</fullName>
    </submittedName>
</protein>